<dbReference type="InterPro" id="IPR025449">
    <property type="entry name" value="JetB"/>
</dbReference>
<dbReference type="RefSeq" id="WP_379893948.1">
    <property type="nucleotide sequence ID" value="NZ_CBCSCT010000086.1"/>
</dbReference>
<proteinExistence type="predicted"/>
<reference evidence="2" key="1">
    <citation type="journal article" date="2019" name="Int. J. Syst. Evol. Microbiol.">
        <title>The Global Catalogue of Microorganisms (GCM) 10K type strain sequencing project: providing services to taxonomists for standard genome sequencing and annotation.</title>
        <authorList>
            <consortium name="The Broad Institute Genomics Platform"/>
            <consortium name="The Broad Institute Genome Sequencing Center for Infectious Disease"/>
            <person name="Wu L."/>
            <person name="Ma J."/>
        </authorList>
    </citation>
    <scope>NUCLEOTIDE SEQUENCE [LARGE SCALE GENOMIC DNA]</scope>
    <source>
        <strain evidence="2">CCM 8749</strain>
    </source>
</reference>
<keyword evidence="2" id="KW-1185">Reference proteome</keyword>
<comment type="caution">
    <text evidence="1">The sequence shown here is derived from an EMBL/GenBank/DDBJ whole genome shotgun (WGS) entry which is preliminary data.</text>
</comment>
<dbReference type="Proteomes" id="UP001596250">
    <property type="component" value="Unassembled WGS sequence"/>
</dbReference>
<name>A0ABW1INH2_9BACL</name>
<dbReference type="EMBL" id="JBHSQV010000123">
    <property type="protein sequence ID" value="MFC5986630.1"/>
    <property type="molecule type" value="Genomic_DNA"/>
</dbReference>
<evidence type="ECO:0000313" key="1">
    <source>
        <dbReference type="EMBL" id="MFC5986630.1"/>
    </source>
</evidence>
<organism evidence="1 2">
    <name type="scientific">Marinicrinis lubricantis</name>
    <dbReference type="NCBI Taxonomy" id="2086470"/>
    <lineage>
        <taxon>Bacteria</taxon>
        <taxon>Bacillati</taxon>
        <taxon>Bacillota</taxon>
        <taxon>Bacilli</taxon>
        <taxon>Bacillales</taxon>
        <taxon>Paenibacillaceae</taxon>
    </lineage>
</organism>
<sequence>MMFQDLSDSEQSKIKEVIQRLMEVNLLIKDKDRELYATIRRYRTALEGYYRFLGWELVVDERHECVYLHIPDGRLRRRLDREQTLWLLVLRLLYEEKRQGLSLADYPMITLYEIRSKYETFRLEWVNRTALDRLVRLCVQAQLIEPLDSDIRSDDARFKLFHTWIYMIQTDEMQSLLDKLELYLTNAEGGLLDEMDEAAASD</sequence>
<dbReference type="Pfam" id="PF13835">
    <property type="entry name" value="DUF4194"/>
    <property type="match status" value="1"/>
</dbReference>
<gene>
    <name evidence="1" type="ORF">ACFPXP_09390</name>
</gene>
<protein>
    <submittedName>
        <fullName evidence="1">DUF4194 domain-containing protein</fullName>
    </submittedName>
</protein>
<accession>A0ABW1INH2</accession>
<evidence type="ECO:0000313" key="2">
    <source>
        <dbReference type="Proteomes" id="UP001596250"/>
    </source>
</evidence>